<dbReference type="Gene3D" id="1.10.3230.30">
    <property type="entry name" value="Phage gp6-like head-tail connector protein"/>
    <property type="match status" value="1"/>
</dbReference>
<comment type="caution">
    <text evidence="1">The sequence shown here is derived from an EMBL/GenBank/DDBJ whole genome shotgun (WGS) entry which is preliminary data.</text>
</comment>
<name>A0AAJ2D8R3_SERFO</name>
<evidence type="ECO:0000313" key="1">
    <source>
        <dbReference type="EMBL" id="MDQ9128557.1"/>
    </source>
</evidence>
<dbReference type="RefSeq" id="WP_021805894.1">
    <property type="nucleotide sequence ID" value="NZ_JAVIGA010000024.1"/>
</dbReference>
<sequence length="105" mass="11947">MKPSIKQLRLQCRLDDDDDSDDELLTLYAGAARRKAENFTNRTLYDESVPEGQSEGLLVSDDVMLAIMLAVGHWYENREDTADVQKVSIPLGFKALLEPYRFIPL</sequence>
<proteinExistence type="predicted"/>
<reference evidence="1" key="1">
    <citation type="submission" date="2023-08" db="EMBL/GenBank/DDBJ databases">
        <title>The Comparative Genomic Analysis of Yersiniaceae from Polar Regions.</title>
        <authorList>
            <person name="Goncharov A."/>
            <person name="Aslanov B."/>
            <person name="Kolodzhieva V."/>
            <person name="Azarov D."/>
            <person name="Mochov A."/>
            <person name="Lebedeva E."/>
        </authorList>
    </citation>
    <scope>NUCLEOTIDE SEQUENCE</scope>
    <source>
        <strain evidence="1">Vf</strain>
    </source>
</reference>
<accession>A0AAJ2D8R3</accession>
<dbReference type="CDD" id="cd08054">
    <property type="entry name" value="gp6"/>
    <property type="match status" value="1"/>
</dbReference>
<protein>
    <submittedName>
        <fullName evidence="1">Head-tail connector protein</fullName>
    </submittedName>
</protein>
<dbReference type="AlphaFoldDB" id="A0AAJ2D8R3"/>
<dbReference type="NCBIfam" id="TIGR01560">
    <property type="entry name" value="put_DNA_pack"/>
    <property type="match status" value="1"/>
</dbReference>
<dbReference type="InterPro" id="IPR021146">
    <property type="entry name" value="Phage_gp6-like_head-tail"/>
</dbReference>
<dbReference type="Proteomes" id="UP001224622">
    <property type="component" value="Unassembled WGS sequence"/>
</dbReference>
<evidence type="ECO:0000313" key="2">
    <source>
        <dbReference type="Proteomes" id="UP001224622"/>
    </source>
</evidence>
<dbReference type="Pfam" id="PF05135">
    <property type="entry name" value="Phage_connect_1"/>
    <property type="match status" value="1"/>
</dbReference>
<dbReference type="EMBL" id="JAVIGA010000024">
    <property type="protein sequence ID" value="MDQ9128557.1"/>
    <property type="molecule type" value="Genomic_DNA"/>
</dbReference>
<gene>
    <name evidence="1" type="ORF">RDT67_19250</name>
</gene>
<organism evidence="1 2">
    <name type="scientific">Serratia fonticola</name>
    <dbReference type="NCBI Taxonomy" id="47917"/>
    <lineage>
        <taxon>Bacteria</taxon>
        <taxon>Pseudomonadati</taxon>
        <taxon>Pseudomonadota</taxon>
        <taxon>Gammaproteobacteria</taxon>
        <taxon>Enterobacterales</taxon>
        <taxon>Yersiniaceae</taxon>
        <taxon>Serratia</taxon>
    </lineage>
</organism>
<dbReference type="InterPro" id="IPR006450">
    <property type="entry name" value="Phage_HK97_gp6-like"/>
</dbReference>